<keyword evidence="5 12" id="KW-0235">DNA replication</keyword>
<dbReference type="InterPro" id="IPR006295">
    <property type="entry name" value="DNA_primase_DnaG"/>
</dbReference>
<dbReference type="Pfam" id="PF01807">
    <property type="entry name" value="Zn_ribbon_DnaG"/>
    <property type="match status" value="1"/>
</dbReference>
<comment type="cofactor">
    <cofactor evidence="12 13 14">
        <name>Zn(2+)</name>
        <dbReference type="ChEBI" id="CHEBI:29105"/>
    </cofactor>
    <text evidence="12 13 14">Binds 1 zinc ion per monomer.</text>
</comment>
<comment type="domain">
    <text evidence="12">Contains an N-terminal zinc-binding domain, a central core domain that contains the primase activity, and a C-terminal DnaB-binding domain.</text>
</comment>
<dbReference type="InterPro" id="IPR016136">
    <property type="entry name" value="DNA_helicase_N/primase_C"/>
</dbReference>
<keyword evidence="10 12" id="KW-0238">DNA-binding</keyword>
<dbReference type="GO" id="GO:1990077">
    <property type="term" value="C:primosome complex"/>
    <property type="evidence" value="ECO:0007669"/>
    <property type="project" value="UniProtKB-KW"/>
</dbReference>
<evidence type="ECO:0000256" key="11">
    <source>
        <dbReference type="ARBA" id="ARBA00023163"/>
    </source>
</evidence>
<dbReference type="GO" id="GO:0008270">
    <property type="term" value="F:zinc ion binding"/>
    <property type="evidence" value="ECO:0007669"/>
    <property type="project" value="UniProtKB-UniRule"/>
</dbReference>
<evidence type="ECO:0000256" key="9">
    <source>
        <dbReference type="ARBA" id="ARBA00022842"/>
    </source>
</evidence>
<dbReference type="InterPro" id="IPR013264">
    <property type="entry name" value="DNAG_N"/>
</dbReference>
<dbReference type="Pfam" id="PF08275">
    <property type="entry name" value="DNAG_N"/>
    <property type="match status" value="1"/>
</dbReference>
<keyword evidence="11 12" id="KW-0804">Transcription</keyword>
<protein>
    <recommendedName>
        <fullName evidence="12 13">DNA primase</fullName>
        <ecNumber evidence="12">2.7.7.101</ecNumber>
    </recommendedName>
</protein>
<dbReference type="Pfam" id="PF13155">
    <property type="entry name" value="Toprim_2"/>
    <property type="match status" value="1"/>
</dbReference>
<name>A0A2M7VBB3_9BACT</name>
<evidence type="ECO:0000259" key="15">
    <source>
        <dbReference type="PROSITE" id="PS50880"/>
    </source>
</evidence>
<dbReference type="Gene3D" id="3.90.580.10">
    <property type="entry name" value="Zinc finger, CHC2-type domain"/>
    <property type="match status" value="1"/>
</dbReference>
<dbReference type="SUPFAM" id="SSF57783">
    <property type="entry name" value="Zinc beta-ribbon"/>
    <property type="match status" value="1"/>
</dbReference>
<gene>
    <name evidence="12" type="primary">dnaG</name>
    <name evidence="16" type="ORF">COX80_01810</name>
</gene>
<dbReference type="InterPro" id="IPR006171">
    <property type="entry name" value="TOPRIM_dom"/>
</dbReference>
<dbReference type="InterPro" id="IPR037068">
    <property type="entry name" value="DNA_primase_core_N_sf"/>
</dbReference>
<evidence type="ECO:0000256" key="3">
    <source>
        <dbReference type="ARBA" id="ARBA00022679"/>
    </source>
</evidence>
<dbReference type="InterPro" id="IPR030846">
    <property type="entry name" value="DnaG_bac"/>
</dbReference>
<dbReference type="GO" id="GO:0000428">
    <property type="term" value="C:DNA-directed RNA polymerase complex"/>
    <property type="evidence" value="ECO:0007669"/>
    <property type="project" value="UniProtKB-KW"/>
</dbReference>
<dbReference type="GO" id="GO:0006269">
    <property type="term" value="P:DNA replication, synthesis of primer"/>
    <property type="evidence" value="ECO:0007669"/>
    <property type="project" value="UniProtKB-UniRule"/>
</dbReference>
<dbReference type="InterPro" id="IPR050219">
    <property type="entry name" value="DnaG_primase"/>
</dbReference>
<evidence type="ECO:0000256" key="7">
    <source>
        <dbReference type="ARBA" id="ARBA00022771"/>
    </source>
</evidence>
<dbReference type="AlphaFoldDB" id="A0A2M7VBB3"/>
<dbReference type="Proteomes" id="UP000231453">
    <property type="component" value="Unassembled WGS sequence"/>
</dbReference>
<dbReference type="PIRSF" id="PIRSF002811">
    <property type="entry name" value="DnaG"/>
    <property type="match status" value="1"/>
</dbReference>
<dbReference type="InterPro" id="IPR034151">
    <property type="entry name" value="TOPRIM_DnaG_bac"/>
</dbReference>
<keyword evidence="4 12" id="KW-0548">Nucleotidyltransferase</keyword>
<keyword evidence="3 12" id="KW-0808">Transferase</keyword>
<evidence type="ECO:0000256" key="6">
    <source>
        <dbReference type="ARBA" id="ARBA00022723"/>
    </source>
</evidence>
<keyword evidence="8 12" id="KW-0862">Zinc</keyword>
<keyword evidence="1 12" id="KW-0240">DNA-directed RNA polymerase</keyword>
<keyword evidence="6 12" id="KW-0479">Metal-binding</keyword>
<keyword evidence="7 12" id="KW-0863">Zinc-finger</keyword>
<evidence type="ECO:0000256" key="14">
    <source>
        <dbReference type="PIRSR" id="PIRSR002811-1"/>
    </source>
</evidence>
<organism evidence="16 17">
    <name type="scientific">Candidatus Magasanikbacteria bacterium CG_4_10_14_0_2_um_filter_33_14</name>
    <dbReference type="NCBI Taxonomy" id="1974636"/>
    <lineage>
        <taxon>Bacteria</taxon>
        <taxon>Candidatus Magasanikiibacteriota</taxon>
    </lineage>
</organism>
<evidence type="ECO:0000256" key="5">
    <source>
        <dbReference type="ARBA" id="ARBA00022705"/>
    </source>
</evidence>
<dbReference type="Gene3D" id="3.90.980.10">
    <property type="entry name" value="DNA primase, catalytic core, N-terminal domain"/>
    <property type="match status" value="1"/>
</dbReference>
<sequence>MSDINLIKEKLDVVDLIGEYVQLKPAGVNHKGLCPFHHEKSPSFMVNRERQNWHCFGCAKGGDIFTFVQEIEGMEFREALKYLADKAGVQLTNTFQNQAETSLKNRLKEINKDASHFFYNFLLKMPASKDAREYLQNRGLTQETIDNWQIGFVPEQWDLLTQYLFKKGHAIDDLVISGLTIKRDNANVQTYQGFYDRFRGRIMFPIWDVHDSVVGFTGRVLVETEKSGGKYVNTPQTPLFDKSRIVFALNKAKKEIKVKDLAVLVEGQMDVIACHQAGMTNVVATSGTALTSEQIKLLKRYSNNIALAFDADEAGVKAGKRGSTLASLQTVVESSSDLPGSLLKSNEIMVIQGMNVKIIQIPEGSGKDPDECIKKDKDVWFKAVENAQDIMKWYFEKTFKNKDIDNPKEKQIIGNILLKEIGNIPYAIERDFWLQELSNRLKVNVSTLREDLNRIKNEEKKTPELREKEKSKKPEVSLPPTRLESLIERFLALYLRFPEKVKNISNLFSIDLSLSTGKYSALYEKLKAVYNGDNNDISHVREYFNTENQENIVDVLLMQGEKDFLDFGDKEAIKDLQDLSKIIRQEWLKIERTRLQNEISLAESSGDNSKVDELMSQFQKLI</sequence>
<keyword evidence="2 12" id="KW-0639">Primosome</keyword>
<dbReference type="HAMAP" id="MF_00974">
    <property type="entry name" value="DNA_primase_DnaG"/>
    <property type="match status" value="1"/>
</dbReference>
<comment type="subunit">
    <text evidence="12">Monomer. Interacts with DnaB.</text>
</comment>
<dbReference type="PANTHER" id="PTHR30313:SF2">
    <property type="entry name" value="DNA PRIMASE"/>
    <property type="match status" value="1"/>
</dbReference>
<dbReference type="SUPFAM" id="SSF56731">
    <property type="entry name" value="DNA primase core"/>
    <property type="match status" value="1"/>
</dbReference>
<dbReference type="GO" id="GO:0005737">
    <property type="term" value="C:cytoplasm"/>
    <property type="evidence" value="ECO:0007669"/>
    <property type="project" value="TreeGrafter"/>
</dbReference>
<evidence type="ECO:0000256" key="13">
    <source>
        <dbReference type="PIRNR" id="PIRNR002811"/>
    </source>
</evidence>
<evidence type="ECO:0000256" key="10">
    <source>
        <dbReference type="ARBA" id="ARBA00023125"/>
    </source>
</evidence>
<dbReference type="Gene3D" id="1.10.860.10">
    <property type="entry name" value="DNAb Helicase, Chain A"/>
    <property type="match status" value="1"/>
</dbReference>
<dbReference type="PROSITE" id="PS50880">
    <property type="entry name" value="TOPRIM"/>
    <property type="match status" value="1"/>
</dbReference>
<dbReference type="FunFam" id="3.90.580.10:FF:000001">
    <property type="entry name" value="DNA primase"/>
    <property type="match status" value="1"/>
</dbReference>
<reference evidence="17" key="1">
    <citation type="submission" date="2017-09" db="EMBL/GenBank/DDBJ databases">
        <title>Depth-based differentiation of microbial function through sediment-hosted aquifers and enrichment of novel symbionts in the deep terrestrial subsurface.</title>
        <authorList>
            <person name="Probst A.J."/>
            <person name="Ladd B."/>
            <person name="Jarett J.K."/>
            <person name="Geller-Mcgrath D.E."/>
            <person name="Sieber C.M.K."/>
            <person name="Emerson J.B."/>
            <person name="Anantharaman K."/>
            <person name="Thomas B.C."/>
            <person name="Malmstrom R."/>
            <person name="Stieglmeier M."/>
            <person name="Klingl A."/>
            <person name="Woyke T."/>
            <person name="Ryan C.M."/>
            <person name="Banfield J.F."/>
        </authorList>
    </citation>
    <scope>NUCLEOTIDE SEQUENCE [LARGE SCALE GENOMIC DNA]</scope>
</reference>
<dbReference type="EMBL" id="PFPL01000030">
    <property type="protein sequence ID" value="PIZ96296.1"/>
    <property type="molecule type" value="Genomic_DNA"/>
</dbReference>
<evidence type="ECO:0000256" key="8">
    <source>
        <dbReference type="ARBA" id="ARBA00022833"/>
    </source>
</evidence>
<dbReference type="NCBIfam" id="TIGR01391">
    <property type="entry name" value="dnaG"/>
    <property type="match status" value="1"/>
</dbReference>
<dbReference type="GO" id="GO:0003899">
    <property type="term" value="F:DNA-directed RNA polymerase activity"/>
    <property type="evidence" value="ECO:0007669"/>
    <property type="project" value="UniProtKB-UniRule"/>
</dbReference>
<evidence type="ECO:0000256" key="12">
    <source>
        <dbReference type="HAMAP-Rule" id="MF_00974"/>
    </source>
</evidence>
<dbReference type="SMART" id="SM00400">
    <property type="entry name" value="ZnF_CHCC"/>
    <property type="match status" value="1"/>
</dbReference>
<evidence type="ECO:0000256" key="2">
    <source>
        <dbReference type="ARBA" id="ARBA00022515"/>
    </source>
</evidence>
<comment type="function">
    <text evidence="12 13">RNA polymerase that catalyzes the synthesis of short RNA molecules used as primers for DNA polymerase during DNA replication.</text>
</comment>
<dbReference type="CDD" id="cd03364">
    <property type="entry name" value="TOPRIM_DnaG_primases"/>
    <property type="match status" value="1"/>
</dbReference>
<proteinExistence type="inferred from homology"/>
<dbReference type="Gene3D" id="3.40.1360.10">
    <property type="match status" value="1"/>
</dbReference>
<comment type="caution">
    <text evidence="16">The sequence shown here is derived from an EMBL/GenBank/DDBJ whole genome shotgun (WGS) entry which is preliminary data.</text>
</comment>
<dbReference type="InterPro" id="IPR036977">
    <property type="entry name" value="DNA_primase_Znf_CHC2"/>
</dbReference>
<dbReference type="EC" id="2.7.7.101" evidence="12"/>
<evidence type="ECO:0000256" key="4">
    <source>
        <dbReference type="ARBA" id="ARBA00022695"/>
    </source>
</evidence>
<evidence type="ECO:0000313" key="17">
    <source>
        <dbReference type="Proteomes" id="UP000231453"/>
    </source>
</evidence>
<evidence type="ECO:0000313" key="16">
    <source>
        <dbReference type="EMBL" id="PIZ96296.1"/>
    </source>
</evidence>
<dbReference type="InterPro" id="IPR002694">
    <property type="entry name" value="Znf_CHC2"/>
</dbReference>
<dbReference type="SMART" id="SM00493">
    <property type="entry name" value="TOPRIM"/>
    <property type="match status" value="1"/>
</dbReference>
<feature type="zinc finger region" description="CHC2-type" evidence="12 14">
    <location>
        <begin position="34"/>
        <end position="58"/>
    </location>
</feature>
<dbReference type="GO" id="GO:0003677">
    <property type="term" value="F:DNA binding"/>
    <property type="evidence" value="ECO:0007669"/>
    <property type="project" value="UniProtKB-KW"/>
</dbReference>
<feature type="domain" description="Toprim" evidence="15">
    <location>
        <begin position="260"/>
        <end position="343"/>
    </location>
</feature>
<comment type="catalytic activity">
    <reaction evidence="12">
        <text>ssDNA + n NTP = ssDNA/pppN(pN)n-1 hybrid + (n-1) diphosphate.</text>
        <dbReference type="EC" id="2.7.7.101"/>
    </reaction>
</comment>
<accession>A0A2M7VBB3</accession>
<comment type="similarity">
    <text evidence="12 13">Belongs to the DnaG primase family.</text>
</comment>
<evidence type="ECO:0000256" key="1">
    <source>
        <dbReference type="ARBA" id="ARBA00022478"/>
    </source>
</evidence>
<dbReference type="PANTHER" id="PTHR30313">
    <property type="entry name" value="DNA PRIMASE"/>
    <property type="match status" value="1"/>
</dbReference>
<keyword evidence="9" id="KW-0460">Magnesium</keyword>